<reference evidence="2" key="1">
    <citation type="submission" date="2021-12" db="EMBL/GenBank/DDBJ databases">
        <authorList>
            <person name="King R."/>
        </authorList>
    </citation>
    <scope>NUCLEOTIDE SEQUENCE</scope>
</reference>
<dbReference type="EMBL" id="OU893337">
    <property type="protein sequence ID" value="CAG9794387.1"/>
    <property type="molecule type" value="Genomic_DNA"/>
</dbReference>
<feature type="compositionally biased region" description="Polar residues" evidence="1">
    <location>
        <begin position="330"/>
        <end position="344"/>
    </location>
</feature>
<gene>
    <name evidence="2" type="ORF">DIATSA_LOCUS11765</name>
</gene>
<feature type="compositionally biased region" description="Polar residues" evidence="1">
    <location>
        <begin position="732"/>
        <end position="742"/>
    </location>
</feature>
<dbReference type="PANTHER" id="PTHR16489">
    <property type="entry name" value="GH11727P"/>
    <property type="match status" value="1"/>
</dbReference>
<dbReference type="GO" id="GO:0034976">
    <property type="term" value="P:response to endoplasmic reticulum stress"/>
    <property type="evidence" value="ECO:0007669"/>
    <property type="project" value="TreeGrafter"/>
</dbReference>
<dbReference type="GO" id="GO:0000164">
    <property type="term" value="C:protein phosphatase type 1 complex"/>
    <property type="evidence" value="ECO:0007669"/>
    <property type="project" value="TreeGrafter"/>
</dbReference>
<dbReference type="Proteomes" id="UP001153714">
    <property type="component" value="Chromosome 6"/>
</dbReference>
<feature type="compositionally biased region" description="Polar residues" evidence="1">
    <location>
        <begin position="708"/>
        <end position="719"/>
    </location>
</feature>
<protein>
    <recommendedName>
        <fullName evidence="4">Protein phosphatase 1 regulatory subunit 15A/B C-terminal domain-containing protein</fullName>
    </recommendedName>
</protein>
<evidence type="ECO:0000313" key="2">
    <source>
        <dbReference type="EMBL" id="CAG9794387.1"/>
    </source>
</evidence>
<accession>A0A9N9RD86</accession>
<evidence type="ECO:0008006" key="4">
    <source>
        <dbReference type="Google" id="ProtNLM"/>
    </source>
</evidence>
<sequence>MFDPQGYNIENYFTDTHKKKAKNLYGDDLLKNLHLLSDPLKKNLADNIVVTEEKKQNIRDKMLLNTNMEPAKMDKSTNHNHTPTFAGITNFFSGVLGVISGAIANWRPKSPVQYYDCFDDVSLQGSPLSWHSSNDEVQNKSVQDIHSISKSDMNIDCKTAAAQCEDKLNKVRLLLSSKPVEKPKFRQRRLKKAFVEAGSVDECFEDAFTPEDFIRISNSTYIEYHGPYKIENQNLLHTAAPKIKIEKVVYENTDIIKTLPEFPIKCKETINETNDIPVKQTTEIKTMEDIRIDDNIEDVPSKPEVVSSCEDKLSKLKALLQEKCKKKTMNNHSSNVNSKVTMQSNDKHVKPLKPNMKVKDKCFKNPCRTTNKRKECNLKKSIQDDLLFAQEMNSENLSNIGNSPSVNSLDRLSDTSDSFIKTTDVSNDTDNYFDEVRGRFRSTSTTESEDSFQIVFSDSPKDTRVRKMSDCDSEDSFIVFEESPDSCYTSNDVFGDSDESDTEYTEIEANLSDTEDVQVTKLTHTLSRTMSDLTDGSLYDENSLDEVDCAVQSVYDEIPIQEIKDLTVKASATDNTVKSTGLLLNEDRKKQKQKLPSKTVRFSTDPPKVHVMRVWAFAARQARAGHWERCALDRDRFKRRIADVDMAVSWVLHPRHRARIMFQRFMPWWNALKRKELADKKAREDEERMKKEEQQKSEADTLKREENLVTNNDSVSDNIVQVDDTEQKHINDSNGNEISNNDTRVISDVANEIENNDKDKDKMNILKCNGFVNKTEMDDKSLLNDNSLKIVRVNDQQTDFTSILKSEALSNT</sequence>
<dbReference type="GO" id="GO:0019888">
    <property type="term" value="F:protein phosphatase regulator activity"/>
    <property type="evidence" value="ECO:0007669"/>
    <property type="project" value="TreeGrafter"/>
</dbReference>
<feature type="region of interest" description="Disordered" evidence="1">
    <location>
        <begin position="680"/>
        <end position="742"/>
    </location>
</feature>
<feature type="compositionally biased region" description="Basic and acidic residues" evidence="1">
    <location>
        <begin position="680"/>
        <end position="707"/>
    </location>
</feature>
<evidence type="ECO:0000256" key="1">
    <source>
        <dbReference type="SAM" id="MobiDB-lite"/>
    </source>
</evidence>
<name>A0A9N9RD86_9NEOP</name>
<dbReference type="InterPro" id="IPR051254">
    <property type="entry name" value="PPP1R15"/>
</dbReference>
<organism evidence="2 3">
    <name type="scientific">Diatraea saccharalis</name>
    <name type="common">sugarcane borer</name>
    <dbReference type="NCBI Taxonomy" id="40085"/>
    <lineage>
        <taxon>Eukaryota</taxon>
        <taxon>Metazoa</taxon>
        <taxon>Ecdysozoa</taxon>
        <taxon>Arthropoda</taxon>
        <taxon>Hexapoda</taxon>
        <taxon>Insecta</taxon>
        <taxon>Pterygota</taxon>
        <taxon>Neoptera</taxon>
        <taxon>Endopterygota</taxon>
        <taxon>Lepidoptera</taxon>
        <taxon>Glossata</taxon>
        <taxon>Ditrysia</taxon>
        <taxon>Pyraloidea</taxon>
        <taxon>Crambidae</taxon>
        <taxon>Crambinae</taxon>
        <taxon>Diatraea</taxon>
    </lineage>
</organism>
<dbReference type="OrthoDB" id="5976067at2759"/>
<keyword evidence="3" id="KW-1185">Reference proteome</keyword>
<dbReference type="AlphaFoldDB" id="A0A9N9RD86"/>
<feature type="region of interest" description="Disordered" evidence="1">
    <location>
        <begin position="328"/>
        <end position="352"/>
    </location>
</feature>
<reference evidence="2" key="2">
    <citation type="submission" date="2022-10" db="EMBL/GenBank/DDBJ databases">
        <authorList>
            <consortium name="ENA_rothamsted_submissions"/>
            <consortium name="culmorum"/>
            <person name="King R."/>
        </authorList>
    </citation>
    <scope>NUCLEOTIDE SEQUENCE</scope>
</reference>
<evidence type="ECO:0000313" key="3">
    <source>
        <dbReference type="Proteomes" id="UP001153714"/>
    </source>
</evidence>
<proteinExistence type="predicted"/>
<dbReference type="PANTHER" id="PTHR16489:SF12">
    <property type="entry name" value="GH11727P"/>
    <property type="match status" value="1"/>
</dbReference>
<dbReference type="GO" id="GO:0005783">
    <property type="term" value="C:endoplasmic reticulum"/>
    <property type="evidence" value="ECO:0007669"/>
    <property type="project" value="TreeGrafter"/>
</dbReference>